<keyword evidence="8" id="KW-0333">Golgi apparatus</keyword>
<evidence type="ECO:0000256" key="7">
    <source>
        <dbReference type="ARBA" id="ARBA00022989"/>
    </source>
</evidence>
<comment type="subcellular location">
    <subcellularLocation>
        <location evidence="1">Golgi apparatus membrane</location>
        <topology evidence="1">Single-pass type II membrane protein</topology>
    </subcellularLocation>
</comment>
<evidence type="ECO:0000256" key="12">
    <source>
        <dbReference type="PIRSR" id="PIRSR005557-2"/>
    </source>
</evidence>
<keyword evidence="10" id="KW-1015">Disulfide bond</keyword>
<keyword evidence="3" id="KW-0328">Glycosyltransferase</keyword>
<dbReference type="Pfam" id="PF00777">
    <property type="entry name" value="Glyco_transf_29"/>
    <property type="match status" value="1"/>
</dbReference>
<dbReference type="EMBL" id="JAINUG010000005">
    <property type="protein sequence ID" value="KAJ8416593.1"/>
    <property type="molecule type" value="Genomic_DNA"/>
</dbReference>
<evidence type="ECO:0000256" key="8">
    <source>
        <dbReference type="ARBA" id="ARBA00023034"/>
    </source>
</evidence>
<keyword evidence="6" id="KW-0735">Signal-anchor</keyword>
<protein>
    <submittedName>
        <fullName evidence="13">Uncharacterized protein</fullName>
    </submittedName>
</protein>
<keyword evidence="4" id="KW-0808">Transferase</keyword>
<dbReference type="PANTHER" id="PTHR11987:SF29">
    <property type="entry name" value="ALPHA-2,8-SIALYLTRANSFERASE 8F"/>
    <property type="match status" value="1"/>
</dbReference>
<evidence type="ECO:0000313" key="14">
    <source>
        <dbReference type="Proteomes" id="UP001221898"/>
    </source>
</evidence>
<dbReference type="InterPro" id="IPR050943">
    <property type="entry name" value="Glycosyltr_29_Sialyltrsf"/>
</dbReference>
<dbReference type="Gene3D" id="3.90.1480.20">
    <property type="entry name" value="Glycosyl transferase family 29"/>
    <property type="match status" value="1"/>
</dbReference>
<dbReference type="InterPro" id="IPR001675">
    <property type="entry name" value="Glyco_trans_29"/>
</dbReference>
<dbReference type="Proteomes" id="UP001221898">
    <property type="component" value="Unassembled WGS sequence"/>
</dbReference>
<keyword evidence="7" id="KW-1133">Transmembrane helix</keyword>
<dbReference type="GO" id="GO:0009311">
    <property type="term" value="P:oligosaccharide metabolic process"/>
    <property type="evidence" value="ECO:0007669"/>
    <property type="project" value="TreeGrafter"/>
</dbReference>
<proteinExistence type="inferred from homology"/>
<dbReference type="AlphaFoldDB" id="A0AAD7X1D8"/>
<keyword evidence="9" id="KW-0472">Membrane</keyword>
<dbReference type="PANTHER" id="PTHR11987">
    <property type="entry name" value="ALPHA-2,8-SIALYLTRANSFERASE"/>
    <property type="match status" value="1"/>
</dbReference>
<keyword evidence="11" id="KW-0325">Glycoprotein</keyword>
<evidence type="ECO:0000256" key="2">
    <source>
        <dbReference type="ARBA" id="ARBA00006003"/>
    </source>
</evidence>
<gene>
    <name evidence="13" type="ORF">AAFF_G00324710</name>
</gene>
<name>A0AAD7X1D8_9TELE</name>
<evidence type="ECO:0000256" key="9">
    <source>
        <dbReference type="ARBA" id="ARBA00023136"/>
    </source>
</evidence>
<keyword evidence="14" id="KW-1185">Reference proteome</keyword>
<evidence type="ECO:0000256" key="11">
    <source>
        <dbReference type="ARBA" id="ARBA00023180"/>
    </source>
</evidence>
<dbReference type="GO" id="GO:0000139">
    <property type="term" value="C:Golgi membrane"/>
    <property type="evidence" value="ECO:0007669"/>
    <property type="project" value="UniProtKB-SubCell"/>
</dbReference>
<dbReference type="InterPro" id="IPR012163">
    <property type="entry name" value="Sialyl_trans"/>
</dbReference>
<comment type="similarity">
    <text evidence="2">Belongs to the glycosyltransferase 29 family.</text>
</comment>
<feature type="disulfide bond" evidence="12">
    <location>
        <begin position="151"/>
        <end position="296"/>
    </location>
</feature>
<reference evidence="13" key="1">
    <citation type="journal article" date="2023" name="Science">
        <title>Genome structures resolve the early diversification of teleost fishes.</title>
        <authorList>
            <person name="Parey E."/>
            <person name="Louis A."/>
            <person name="Montfort J."/>
            <person name="Bouchez O."/>
            <person name="Roques C."/>
            <person name="Iampietro C."/>
            <person name="Lluch J."/>
            <person name="Castinel A."/>
            <person name="Donnadieu C."/>
            <person name="Desvignes T."/>
            <person name="Floi Bucao C."/>
            <person name="Jouanno E."/>
            <person name="Wen M."/>
            <person name="Mejri S."/>
            <person name="Dirks R."/>
            <person name="Jansen H."/>
            <person name="Henkel C."/>
            <person name="Chen W.J."/>
            <person name="Zahm M."/>
            <person name="Cabau C."/>
            <person name="Klopp C."/>
            <person name="Thompson A.W."/>
            <person name="Robinson-Rechavi M."/>
            <person name="Braasch I."/>
            <person name="Lecointre G."/>
            <person name="Bobe J."/>
            <person name="Postlethwait J.H."/>
            <person name="Berthelot C."/>
            <person name="Roest Crollius H."/>
            <person name="Guiguen Y."/>
        </authorList>
    </citation>
    <scope>NUCLEOTIDE SEQUENCE</scope>
    <source>
        <strain evidence="13">NC1722</strain>
    </source>
</reference>
<accession>A0AAD7X1D8</accession>
<evidence type="ECO:0000256" key="5">
    <source>
        <dbReference type="ARBA" id="ARBA00022692"/>
    </source>
</evidence>
<evidence type="ECO:0000256" key="3">
    <source>
        <dbReference type="ARBA" id="ARBA00022676"/>
    </source>
</evidence>
<comment type="caution">
    <text evidence="13">The sequence shown here is derived from an EMBL/GenBank/DDBJ whole genome shotgun (WGS) entry which is preliminary data.</text>
</comment>
<evidence type="ECO:0000313" key="13">
    <source>
        <dbReference type="EMBL" id="KAJ8416593.1"/>
    </source>
</evidence>
<dbReference type="InterPro" id="IPR038578">
    <property type="entry name" value="GT29-like_sf"/>
</dbReference>
<organism evidence="13 14">
    <name type="scientific">Aldrovandia affinis</name>
    <dbReference type="NCBI Taxonomy" id="143900"/>
    <lineage>
        <taxon>Eukaryota</taxon>
        <taxon>Metazoa</taxon>
        <taxon>Chordata</taxon>
        <taxon>Craniata</taxon>
        <taxon>Vertebrata</taxon>
        <taxon>Euteleostomi</taxon>
        <taxon>Actinopterygii</taxon>
        <taxon>Neopterygii</taxon>
        <taxon>Teleostei</taxon>
        <taxon>Notacanthiformes</taxon>
        <taxon>Halosauridae</taxon>
        <taxon>Aldrovandia</taxon>
    </lineage>
</organism>
<evidence type="ECO:0000256" key="10">
    <source>
        <dbReference type="ARBA" id="ARBA00023157"/>
    </source>
</evidence>
<keyword evidence="5" id="KW-0812">Transmembrane</keyword>
<evidence type="ECO:0000256" key="4">
    <source>
        <dbReference type="ARBA" id="ARBA00022679"/>
    </source>
</evidence>
<dbReference type="GO" id="GO:0006491">
    <property type="term" value="P:N-glycan processing"/>
    <property type="evidence" value="ECO:0007669"/>
    <property type="project" value="TreeGrafter"/>
</dbReference>
<evidence type="ECO:0000256" key="6">
    <source>
        <dbReference type="ARBA" id="ARBA00022968"/>
    </source>
</evidence>
<dbReference type="PIRSF" id="PIRSF005557">
    <property type="entry name" value="Sialyl_trans"/>
    <property type="match status" value="1"/>
</dbReference>
<dbReference type="GO" id="GO:0003828">
    <property type="term" value="F:alpha-N-acetylneuraminate alpha-2,8-sialyltransferase activity"/>
    <property type="evidence" value="ECO:0007669"/>
    <property type="project" value="TreeGrafter"/>
</dbReference>
<evidence type="ECO:0000256" key="1">
    <source>
        <dbReference type="ARBA" id="ARBA00004323"/>
    </source>
</evidence>
<sequence>MKSRHIFMLGCFCALLFVFWETYQLTLQHVKRQQNSLSLMMRMEQCKKLREKYTSVKSASLGNTTMFSEDMKELFGCPWMTDRTLKENYRVALHSTCNATQGLILTRENTPLGKRIRYDGERKRTRVVDTSLFNMLPESMPWKAEAPLGRCAVIGNGGILKNSSCGSKINDADFVIRLNLASIKFSNDVGVKTNLITANPTQLKRSYPNMKKHGQRLADLMSLYGDPPLLLPAFAFSLCTGISFQVHRALSQRKKKVVFFSPHYLTQLDRYWRRKGQRAARLSTGLMLASVAMEVCEEVHLFGFWPFQFDLSLQKLSHHYYDNVGPRRGAHNMPQEFLQLLRLHSQGVINLHIGKCQ</sequence>